<protein>
    <submittedName>
        <fullName evidence="2">Uncharacterized protein</fullName>
    </submittedName>
</protein>
<organism evidence="2 3">
    <name type="scientific">Coleophoma cylindrospora</name>
    <dbReference type="NCBI Taxonomy" id="1849047"/>
    <lineage>
        <taxon>Eukaryota</taxon>
        <taxon>Fungi</taxon>
        <taxon>Dikarya</taxon>
        <taxon>Ascomycota</taxon>
        <taxon>Pezizomycotina</taxon>
        <taxon>Leotiomycetes</taxon>
        <taxon>Helotiales</taxon>
        <taxon>Dermateaceae</taxon>
        <taxon>Coleophoma</taxon>
    </lineage>
</organism>
<feature type="compositionally biased region" description="Pro residues" evidence="1">
    <location>
        <begin position="27"/>
        <end position="37"/>
    </location>
</feature>
<reference evidence="2 3" key="1">
    <citation type="journal article" date="2018" name="IMA Fungus">
        <title>IMA Genome-F 9: Draft genome sequence of Annulohypoxylon stygium, Aspergillus mulundensis, Berkeleyomyces basicola (syn. Thielaviopsis basicola), Ceratocystis smalleyi, two Cercospora beticola strains, Coleophoma cylindrospora, Fusarium fracticaudum, Phialophora cf. hyalina, and Morchella septimelata.</title>
        <authorList>
            <person name="Wingfield B.D."/>
            <person name="Bills G.F."/>
            <person name="Dong Y."/>
            <person name="Huang W."/>
            <person name="Nel W.J."/>
            <person name="Swalarsk-Parry B.S."/>
            <person name="Vaghefi N."/>
            <person name="Wilken P.M."/>
            <person name="An Z."/>
            <person name="de Beer Z.W."/>
            <person name="De Vos L."/>
            <person name="Chen L."/>
            <person name="Duong T.A."/>
            <person name="Gao Y."/>
            <person name="Hammerbacher A."/>
            <person name="Kikkert J.R."/>
            <person name="Li Y."/>
            <person name="Li H."/>
            <person name="Li K."/>
            <person name="Li Q."/>
            <person name="Liu X."/>
            <person name="Ma X."/>
            <person name="Naidoo K."/>
            <person name="Pethybridge S.J."/>
            <person name="Sun J."/>
            <person name="Steenkamp E.T."/>
            <person name="van der Nest M.A."/>
            <person name="van Wyk S."/>
            <person name="Wingfield M.J."/>
            <person name="Xiong C."/>
            <person name="Yue Q."/>
            <person name="Zhang X."/>
        </authorList>
    </citation>
    <scope>NUCLEOTIDE SEQUENCE [LARGE SCALE GENOMIC DNA]</scope>
    <source>
        <strain evidence="2 3">BP6252</strain>
    </source>
</reference>
<dbReference type="EMBL" id="PDLM01000014">
    <property type="protein sequence ID" value="RDW62062.1"/>
    <property type="molecule type" value="Genomic_DNA"/>
</dbReference>
<evidence type="ECO:0000256" key="1">
    <source>
        <dbReference type="SAM" id="MobiDB-lite"/>
    </source>
</evidence>
<feature type="compositionally biased region" description="Basic and acidic residues" evidence="1">
    <location>
        <begin position="53"/>
        <end position="86"/>
    </location>
</feature>
<feature type="compositionally biased region" description="Polar residues" evidence="1">
    <location>
        <begin position="116"/>
        <end position="126"/>
    </location>
</feature>
<name>A0A3D8QJS4_9HELO</name>
<comment type="caution">
    <text evidence="2">The sequence shown here is derived from an EMBL/GenBank/DDBJ whole genome shotgun (WGS) entry which is preliminary data.</text>
</comment>
<sequence length="141" mass="15101">MASAPAQTHARLNAAPEKDPETKKPSSCPPIPRPPWSPCSACLPTPHTYLRHARLDTSPKALESDGKHSRASPPDRHPTTIRRADPYPKSPAAALSVLQTDKRDTVQAIGGPEMSVSPSRQGQHQGSRCGPWACQTGCGRV</sequence>
<gene>
    <name evidence="2" type="ORF">BP6252_11495</name>
</gene>
<dbReference type="Proteomes" id="UP000256645">
    <property type="component" value="Unassembled WGS sequence"/>
</dbReference>
<dbReference type="AlphaFoldDB" id="A0A3D8QJS4"/>
<feature type="region of interest" description="Disordered" evidence="1">
    <location>
        <begin position="1"/>
        <end position="37"/>
    </location>
</feature>
<proteinExistence type="predicted"/>
<accession>A0A3D8QJS4</accession>
<feature type="region of interest" description="Disordered" evidence="1">
    <location>
        <begin position="53"/>
        <end position="131"/>
    </location>
</feature>
<keyword evidence="3" id="KW-1185">Reference proteome</keyword>
<evidence type="ECO:0000313" key="2">
    <source>
        <dbReference type="EMBL" id="RDW62062.1"/>
    </source>
</evidence>
<evidence type="ECO:0000313" key="3">
    <source>
        <dbReference type="Proteomes" id="UP000256645"/>
    </source>
</evidence>